<feature type="compositionally biased region" description="Basic and acidic residues" evidence="1">
    <location>
        <begin position="42"/>
        <end position="51"/>
    </location>
</feature>
<comment type="caution">
    <text evidence="2">The sequence shown here is derived from an EMBL/GenBank/DDBJ whole genome shotgun (WGS) entry which is preliminary data.</text>
</comment>
<evidence type="ECO:0000256" key="1">
    <source>
        <dbReference type="SAM" id="MobiDB-lite"/>
    </source>
</evidence>
<feature type="region of interest" description="Disordered" evidence="1">
    <location>
        <begin position="106"/>
        <end position="128"/>
    </location>
</feature>
<dbReference type="EMBL" id="JALLAZ020000886">
    <property type="protein sequence ID" value="KAL3785518.1"/>
    <property type="molecule type" value="Genomic_DNA"/>
</dbReference>
<accession>A0ABD3PBT5</accession>
<dbReference type="InterPro" id="IPR027417">
    <property type="entry name" value="P-loop_NTPase"/>
</dbReference>
<reference evidence="2 3" key="1">
    <citation type="submission" date="2024-10" db="EMBL/GenBank/DDBJ databases">
        <title>Updated reference genomes for cyclostephanoid diatoms.</title>
        <authorList>
            <person name="Roberts W.R."/>
            <person name="Alverson A.J."/>
        </authorList>
    </citation>
    <scope>NUCLEOTIDE SEQUENCE [LARGE SCALE GENOMIC DNA]</scope>
    <source>
        <strain evidence="2 3">AJA276-08</strain>
    </source>
</reference>
<dbReference type="PANTHER" id="PTHR32301:SF6">
    <property type="entry name" value="GOLVESIN-RELATED"/>
    <property type="match status" value="1"/>
</dbReference>
<dbReference type="Gene3D" id="3.40.50.300">
    <property type="entry name" value="P-loop containing nucleotide triphosphate hydrolases"/>
    <property type="match status" value="1"/>
</dbReference>
<feature type="region of interest" description="Disordered" evidence="1">
    <location>
        <begin position="165"/>
        <end position="188"/>
    </location>
</feature>
<evidence type="ECO:0000313" key="3">
    <source>
        <dbReference type="Proteomes" id="UP001530315"/>
    </source>
</evidence>
<dbReference type="AlphaFoldDB" id="A0ABD3PBT5"/>
<protein>
    <recommendedName>
        <fullName evidence="4">Phospholipase B-like</fullName>
    </recommendedName>
</protein>
<organism evidence="2 3">
    <name type="scientific">Stephanodiscus triporus</name>
    <dbReference type="NCBI Taxonomy" id="2934178"/>
    <lineage>
        <taxon>Eukaryota</taxon>
        <taxon>Sar</taxon>
        <taxon>Stramenopiles</taxon>
        <taxon>Ochrophyta</taxon>
        <taxon>Bacillariophyta</taxon>
        <taxon>Coscinodiscophyceae</taxon>
        <taxon>Thalassiosirophycidae</taxon>
        <taxon>Stephanodiscales</taxon>
        <taxon>Stephanodiscaceae</taxon>
        <taxon>Stephanodiscus</taxon>
    </lineage>
</organism>
<evidence type="ECO:0000313" key="2">
    <source>
        <dbReference type="EMBL" id="KAL3785518.1"/>
    </source>
</evidence>
<keyword evidence="3" id="KW-1185">Reference proteome</keyword>
<evidence type="ECO:0008006" key="4">
    <source>
        <dbReference type="Google" id="ProtNLM"/>
    </source>
</evidence>
<name>A0ABD3PBT5_9STRA</name>
<feature type="region of interest" description="Disordered" evidence="1">
    <location>
        <begin position="1"/>
        <end position="76"/>
    </location>
</feature>
<gene>
    <name evidence="2" type="ORF">ACHAW5_005272</name>
</gene>
<dbReference type="InterPro" id="IPR053259">
    <property type="entry name" value="Golvesin-related_Golgi"/>
</dbReference>
<proteinExistence type="predicted"/>
<sequence length="653" mass="69149">MRSGGILHRHHHHGGGSGSARDDDDDGQVGGGRPSSSPYSPPRDDRPDHHPPPPGGGGGGRRQRQPLAADGPPPLGTSLSGNFLLYVQIEEDVELDKDEMRALAGSHRGAPGVGGGASNGENANELVGTYRGDKGGGWGGGGGGGGHYSDDGTIGTRASMLLPSRGVGVGGRRGGPPSSLGNNDDRDDDDVVVDMTAIRLVSLRPPAGSSDGLDRARERLTKIVTSPPFRRLVWLGLCFALATVGVLLTLENFISVRTAEDWIEPRMRSFPPPSSSSSYAAAAGSSVSSSSPIFYDGGGGGGDGSAGGVDWKFGDDAPGPVPGSAVPTSIHENLADWAAGTVRVPASVEMDGYGSVTMEENVRRVDVPLFWGLPYAGGSIVEGAVGSCLGLVQASDGRGLEDDDEGGSAGAADTRDDLRLSTVMIMGKKYLNVDLSTPGGIARASVLRLGSSGMADVVHSPLLHEASGLFSAANRGRLFVVVRHPAEREFARFRYLRRWDHGKLMEGDDEGMSYAEFAESDYVADNWMTRTLVGKGEDAVLTAQDMQTAKEILRRKAVVGLYSDVLGAIRHYARYFGWDHAMNGGKLNERTLACFESAILEGMAKETYGTADLVDVDAQEGSDPWRKIMEKNKFDWELYVYSQHLYSFQIALS</sequence>
<dbReference type="PANTHER" id="PTHR32301">
    <property type="entry name" value="COUNTIN RECEPTOR CNR3-RELATED"/>
    <property type="match status" value="1"/>
</dbReference>
<dbReference type="Proteomes" id="UP001530315">
    <property type="component" value="Unassembled WGS sequence"/>
</dbReference>